<comment type="caution">
    <text evidence="2">The sequence shown here is derived from an EMBL/GenBank/DDBJ whole genome shotgun (WGS) entry which is preliminary data.</text>
</comment>
<feature type="domain" description="EF-hand" evidence="1">
    <location>
        <begin position="125"/>
        <end position="160"/>
    </location>
</feature>
<accession>A0AAD6I941</accession>
<protein>
    <recommendedName>
        <fullName evidence="1">EF-hand domain-containing protein</fullName>
    </recommendedName>
</protein>
<dbReference type="InterPro" id="IPR002048">
    <property type="entry name" value="EF_hand_dom"/>
</dbReference>
<dbReference type="PROSITE" id="PS50222">
    <property type="entry name" value="EF_HAND_2"/>
    <property type="match status" value="1"/>
</dbReference>
<dbReference type="InterPro" id="IPR011992">
    <property type="entry name" value="EF-hand-dom_pair"/>
</dbReference>
<evidence type="ECO:0000313" key="3">
    <source>
        <dbReference type="Proteomes" id="UP001219568"/>
    </source>
</evidence>
<dbReference type="Gene3D" id="1.10.238.10">
    <property type="entry name" value="EF-hand"/>
    <property type="match status" value="1"/>
</dbReference>
<dbReference type="GO" id="GO:0005509">
    <property type="term" value="F:calcium ion binding"/>
    <property type="evidence" value="ECO:0007669"/>
    <property type="project" value="InterPro"/>
</dbReference>
<evidence type="ECO:0000259" key="1">
    <source>
        <dbReference type="PROSITE" id="PS50222"/>
    </source>
</evidence>
<reference evidence="2" key="2">
    <citation type="submission" date="2023-01" db="EMBL/GenBank/DDBJ databases">
        <authorList>
            <person name="Petersen C."/>
        </authorList>
    </citation>
    <scope>NUCLEOTIDE SEQUENCE</scope>
    <source>
        <strain evidence="2">IBT 15450</strain>
    </source>
</reference>
<sequence>MLGGFGCFLQSRPVIINALNAGRSFGLLSFTKWAIAGMAWMRFRLEDVSPYAYRQWVGKSKTPIETAQAVKTQYTEEQINNGKIATEAIAELLEDTPKVSIICSVYIPCPFQTLTRNQDIYYSAGMIKQWFTLFIIADKNLDGNVTLQELFDLMYKYNFDKADKEKMKEFFEAADYSEDKKCRLAGT</sequence>
<reference evidence="2" key="1">
    <citation type="journal article" date="2023" name="IMA Fungus">
        <title>Comparative genomic study of the Penicillium genus elucidates a diverse pangenome and 15 lateral gene transfer events.</title>
        <authorList>
            <person name="Petersen C."/>
            <person name="Sorensen T."/>
            <person name="Nielsen M.R."/>
            <person name="Sondergaard T.E."/>
            <person name="Sorensen J.L."/>
            <person name="Fitzpatrick D.A."/>
            <person name="Frisvad J.C."/>
            <person name="Nielsen K.L."/>
        </authorList>
    </citation>
    <scope>NUCLEOTIDE SEQUENCE</scope>
    <source>
        <strain evidence="2">IBT 15450</strain>
    </source>
</reference>
<dbReference type="SUPFAM" id="SSF47473">
    <property type="entry name" value="EF-hand"/>
    <property type="match status" value="1"/>
</dbReference>
<gene>
    <name evidence="2" type="ORF">N7460_008032</name>
</gene>
<dbReference type="Proteomes" id="UP001219568">
    <property type="component" value="Unassembled WGS sequence"/>
</dbReference>
<proteinExistence type="predicted"/>
<name>A0AAD6I941_PENCN</name>
<evidence type="ECO:0000313" key="2">
    <source>
        <dbReference type="EMBL" id="KAJ6038261.1"/>
    </source>
</evidence>
<dbReference type="AlphaFoldDB" id="A0AAD6I941"/>
<keyword evidence="3" id="KW-1185">Reference proteome</keyword>
<organism evidence="2 3">
    <name type="scientific">Penicillium canescens</name>
    <dbReference type="NCBI Taxonomy" id="5083"/>
    <lineage>
        <taxon>Eukaryota</taxon>
        <taxon>Fungi</taxon>
        <taxon>Dikarya</taxon>
        <taxon>Ascomycota</taxon>
        <taxon>Pezizomycotina</taxon>
        <taxon>Eurotiomycetes</taxon>
        <taxon>Eurotiomycetidae</taxon>
        <taxon>Eurotiales</taxon>
        <taxon>Aspergillaceae</taxon>
        <taxon>Penicillium</taxon>
    </lineage>
</organism>
<dbReference type="EMBL" id="JAQJZL010000009">
    <property type="protein sequence ID" value="KAJ6038261.1"/>
    <property type="molecule type" value="Genomic_DNA"/>
</dbReference>